<keyword evidence="4" id="KW-1185">Reference proteome</keyword>
<dbReference type="RefSeq" id="WP_274150303.1">
    <property type="nucleotide sequence ID" value="NZ_CP117811.1"/>
</dbReference>
<reference evidence="3 4" key="1">
    <citation type="submission" date="2023-02" db="EMBL/GenBank/DDBJ databases">
        <title>Genome sequence of Lentisphaera profundi SAORIC-696.</title>
        <authorList>
            <person name="Kim e."/>
            <person name="Cho J.-C."/>
            <person name="Choi A."/>
            <person name="Kang I."/>
        </authorList>
    </citation>
    <scope>NUCLEOTIDE SEQUENCE [LARGE SCALE GENOMIC DNA]</scope>
    <source>
        <strain evidence="3 4">SAORIC-696</strain>
    </source>
</reference>
<evidence type="ECO:0000256" key="1">
    <source>
        <dbReference type="SAM" id="MobiDB-lite"/>
    </source>
</evidence>
<dbReference type="Proteomes" id="UP001214250">
    <property type="component" value="Chromosome 1"/>
</dbReference>
<feature type="chain" id="PRO_5046369354" evidence="2">
    <location>
        <begin position="22"/>
        <end position="244"/>
    </location>
</feature>
<name>A0ABY7VQF2_9BACT</name>
<proteinExistence type="predicted"/>
<dbReference type="PROSITE" id="PS51257">
    <property type="entry name" value="PROKAR_LIPOPROTEIN"/>
    <property type="match status" value="1"/>
</dbReference>
<protein>
    <submittedName>
        <fullName evidence="3">DUF3313 domain-containing protein</fullName>
    </submittedName>
</protein>
<accession>A0ABY7VQF2</accession>
<dbReference type="EMBL" id="CP117811">
    <property type="protein sequence ID" value="WDE96227.1"/>
    <property type="molecule type" value="Genomic_DNA"/>
</dbReference>
<feature type="signal peptide" evidence="2">
    <location>
        <begin position="1"/>
        <end position="21"/>
    </location>
</feature>
<sequence>MKYILTLLMSSLLFFSCSQTAHIEEDEDAKPSGFLGSYDELSKGTDDQVNSRYIAKDIDWKKYKKVNLKAVEVWAGKDSELKEIDKEDLKSLLTYMHAEMQIELVKSFQLTDQAGPDVLEIRFAMTDGDSSNVALDTISTVLPIGLALSFIKKWTLGTHLQVGEAHMEFEVLDSVSRKRLAAGIDARAGTKALKGKFDKWNDVKESFEFWTQKMRYKLVDLGSGTPTKEDKEKMKEEKEDAEDK</sequence>
<dbReference type="InterPro" id="IPR021747">
    <property type="entry name" value="DUF3313"/>
</dbReference>
<evidence type="ECO:0000313" key="3">
    <source>
        <dbReference type="EMBL" id="WDE96227.1"/>
    </source>
</evidence>
<dbReference type="Pfam" id="PF11769">
    <property type="entry name" value="DUF3313"/>
    <property type="match status" value="1"/>
</dbReference>
<gene>
    <name evidence="3" type="ORF">PQO03_10960</name>
</gene>
<feature type="region of interest" description="Disordered" evidence="1">
    <location>
        <begin position="221"/>
        <end position="244"/>
    </location>
</feature>
<keyword evidence="2" id="KW-0732">Signal</keyword>
<feature type="compositionally biased region" description="Basic and acidic residues" evidence="1">
    <location>
        <begin position="227"/>
        <end position="238"/>
    </location>
</feature>
<organism evidence="3 4">
    <name type="scientific">Lentisphaera profundi</name>
    <dbReference type="NCBI Taxonomy" id="1658616"/>
    <lineage>
        <taxon>Bacteria</taxon>
        <taxon>Pseudomonadati</taxon>
        <taxon>Lentisphaerota</taxon>
        <taxon>Lentisphaeria</taxon>
        <taxon>Lentisphaerales</taxon>
        <taxon>Lentisphaeraceae</taxon>
        <taxon>Lentisphaera</taxon>
    </lineage>
</organism>
<evidence type="ECO:0000313" key="4">
    <source>
        <dbReference type="Proteomes" id="UP001214250"/>
    </source>
</evidence>
<evidence type="ECO:0000256" key="2">
    <source>
        <dbReference type="SAM" id="SignalP"/>
    </source>
</evidence>